<dbReference type="GO" id="GO:0003676">
    <property type="term" value="F:nucleic acid binding"/>
    <property type="evidence" value="ECO:0007669"/>
    <property type="project" value="InterPro"/>
</dbReference>
<dbReference type="AlphaFoldDB" id="A0A915JC19"/>
<dbReference type="Gene3D" id="3.30.420.10">
    <property type="entry name" value="Ribonuclease H-like superfamily/Ribonuclease H"/>
    <property type="match status" value="1"/>
</dbReference>
<proteinExistence type="predicted"/>
<organism evidence="1 2">
    <name type="scientific">Romanomermis culicivorax</name>
    <name type="common">Nematode worm</name>
    <dbReference type="NCBI Taxonomy" id="13658"/>
    <lineage>
        <taxon>Eukaryota</taxon>
        <taxon>Metazoa</taxon>
        <taxon>Ecdysozoa</taxon>
        <taxon>Nematoda</taxon>
        <taxon>Enoplea</taxon>
        <taxon>Dorylaimia</taxon>
        <taxon>Mermithida</taxon>
        <taxon>Mermithoidea</taxon>
        <taxon>Mermithidae</taxon>
        <taxon>Romanomermis</taxon>
    </lineage>
</organism>
<name>A0A915JC19_ROMCU</name>
<protein>
    <submittedName>
        <fullName evidence="2">Uncharacterized protein</fullName>
    </submittedName>
</protein>
<dbReference type="Proteomes" id="UP000887565">
    <property type="component" value="Unplaced"/>
</dbReference>
<sequence length="233" mass="26525">MMEDCQPPRPLCPIQPVAPLDIVASDIVNISNVSEKMPYIIVFQDYFTKYLEAALSPDTSVASIVDTFSTNCRHYLITTIEEGHKIKADIRQHLECLKIDEKVVKGIIGDGLTPGAKHRNHIALGTLVIQAPHSLSNKTMDYMYNQFNIVPIIFEETRRKRPAKGDKITIDKHYQEDCWFFETKCCQWEGMSLHDPFLLTAYNGDANLPRIAHLEESDVYIEIATQLKADQET</sequence>
<keyword evidence="1" id="KW-1185">Reference proteome</keyword>
<evidence type="ECO:0000313" key="1">
    <source>
        <dbReference type="Proteomes" id="UP000887565"/>
    </source>
</evidence>
<dbReference type="InterPro" id="IPR036397">
    <property type="entry name" value="RNaseH_sf"/>
</dbReference>
<reference evidence="2" key="1">
    <citation type="submission" date="2022-11" db="UniProtKB">
        <authorList>
            <consortium name="WormBaseParasite"/>
        </authorList>
    </citation>
    <scope>IDENTIFICATION</scope>
</reference>
<evidence type="ECO:0000313" key="2">
    <source>
        <dbReference type="WBParaSite" id="nRc.2.0.1.t23340-RA"/>
    </source>
</evidence>
<dbReference type="WBParaSite" id="nRc.2.0.1.t23340-RA">
    <property type="protein sequence ID" value="nRc.2.0.1.t23340-RA"/>
    <property type="gene ID" value="nRc.2.0.1.g23340"/>
</dbReference>
<accession>A0A915JC19</accession>